<feature type="transmembrane region" description="Helical" evidence="2">
    <location>
        <begin position="130"/>
        <end position="150"/>
    </location>
</feature>
<dbReference type="PANTHER" id="PTHR32063">
    <property type="match status" value="1"/>
</dbReference>
<dbReference type="Pfam" id="PF00873">
    <property type="entry name" value="ACR_tran"/>
    <property type="match status" value="1"/>
</dbReference>
<name>B4D1F5_9BACT</name>
<evidence type="ECO:0000313" key="4">
    <source>
        <dbReference type="Proteomes" id="UP000005824"/>
    </source>
</evidence>
<evidence type="ECO:0000313" key="3">
    <source>
        <dbReference type="EMBL" id="EDY19567.1"/>
    </source>
</evidence>
<keyword evidence="2" id="KW-1133">Transmembrane helix</keyword>
<evidence type="ECO:0000256" key="2">
    <source>
        <dbReference type="SAM" id="Phobius"/>
    </source>
</evidence>
<dbReference type="Gene3D" id="1.20.1640.10">
    <property type="entry name" value="Multidrug efflux transporter AcrB transmembrane domain"/>
    <property type="match status" value="1"/>
</dbReference>
<feature type="region of interest" description="Disordered" evidence="1">
    <location>
        <begin position="201"/>
        <end position="226"/>
    </location>
</feature>
<dbReference type="AlphaFoldDB" id="B4D1F5"/>
<dbReference type="EMBL" id="ABVL01000007">
    <property type="protein sequence ID" value="EDY19567.1"/>
    <property type="molecule type" value="Genomic_DNA"/>
</dbReference>
<dbReference type="STRING" id="497964.CfE428DRAFT_2743"/>
<dbReference type="SUPFAM" id="SSF82866">
    <property type="entry name" value="Multidrug efflux transporter AcrB transmembrane domain"/>
    <property type="match status" value="1"/>
</dbReference>
<sequence>MRAIEQMSQALPPGIGIEWAGLSYEERLAGSKSAALYTIALSMVFLCLAALYESWAIPFSVLMDMPLGALGVVAATQLRGMPNDIYFQIGLITIIGLSAKNAILVVEFAKEYYDRGATLIDAALHAVRQRLRPILMTSIAFGLGVLPLALSNGAGSGSQNAIGTGIVGGAVTTTLLGLFFVPLYFVTILRLFRVKPLYAPTQPTGHDGEPPRRKGLPEQKKELAPV</sequence>
<feature type="transmembrane region" description="Helical" evidence="2">
    <location>
        <begin position="34"/>
        <end position="52"/>
    </location>
</feature>
<dbReference type="PANTHER" id="PTHR32063:SF13">
    <property type="entry name" value="MULTIDRUG EFFLUX PUMP SUBUNIT ACRB-RELATED"/>
    <property type="match status" value="1"/>
</dbReference>
<dbReference type="InterPro" id="IPR001036">
    <property type="entry name" value="Acrflvin-R"/>
</dbReference>
<dbReference type="eggNOG" id="COG0841">
    <property type="taxonomic scope" value="Bacteria"/>
</dbReference>
<organism evidence="3 4">
    <name type="scientific">Chthoniobacter flavus Ellin428</name>
    <dbReference type="NCBI Taxonomy" id="497964"/>
    <lineage>
        <taxon>Bacteria</taxon>
        <taxon>Pseudomonadati</taxon>
        <taxon>Verrucomicrobiota</taxon>
        <taxon>Spartobacteria</taxon>
        <taxon>Chthoniobacterales</taxon>
        <taxon>Chthoniobacteraceae</taxon>
        <taxon>Chthoniobacter</taxon>
    </lineage>
</organism>
<feature type="transmembrane region" description="Helical" evidence="2">
    <location>
        <begin position="85"/>
        <end position="109"/>
    </location>
</feature>
<protein>
    <submittedName>
        <fullName evidence="3">AcrB/AcrD/AcrF family protein</fullName>
    </submittedName>
</protein>
<dbReference type="InParanoid" id="B4D1F5"/>
<keyword evidence="2" id="KW-0812">Transmembrane</keyword>
<dbReference type="GO" id="GO:0005886">
    <property type="term" value="C:plasma membrane"/>
    <property type="evidence" value="ECO:0007669"/>
    <property type="project" value="TreeGrafter"/>
</dbReference>
<feature type="compositionally biased region" description="Basic and acidic residues" evidence="1">
    <location>
        <begin position="206"/>
        <end position="226"/>
    </location>
</feature>
<reference evidence="3 4" key="1">
    <citation type="journal article" date="2011" name="J. Bacteriol.">
        <title>Genome sequence of Chthoniobacter flavus Ellin428, an aerobic heterotrophic soil bacterium.</title>
        <authorList>
            <person name="Kant R."/>
            <person name="van Passel M.W."/>
            <person name="Palva A."/>
            <person name="Lucas S."/>
            <person name="Lapidus A."/>
            <person name="Glavina Del Rio T."/>
            <person name="Dalin E."/>
            <person name="Tice H."/>
            <person name="Bruce D."/>
            <person name="Goodwin L."/>
            <person name="Pitluck S."/>
            <person name="Larimer F.W."/>
            <person name="Land M.L."/>
            <person name="Hauser L."/>
            <person name="Sangwan P."/>
            <person name="de Vos W.M."/>
            <person name="Janssen P.H."/>
            <person name="Smidt H."/>
        </authorList>
    </citation>
    <scope>NUCLEOTIDE SEQUENCE [LARGE SCALE GENOMIC DNA]</scope>
    <source>
        <strain evidence="3 4">Ellin428</strain>
    </source>
</reference>
<feature type="transmembrane region" description="Helical" evidence="2">
    <location>
        <begin position="162"/>
        <end position="186"/>
    </location>
</feature>
<keyword evidence="2" id="KW-0472">Membrane</keyword>
<gene>
    <name evidence="3" type="ORF">CfE428DRAFT_2743</name>
</gene>
<keyword evidence="4" id="KW-1185">Reference proteome</keyword>
<proteinExistence type="predicted"/>
<accession>B4D1F5</accession>
<evidence type="ECO:0000256" key="1">
    <source>
        <dbReference type="SAM" id="MobiDB-lite"/>
    </source>
</evidence>
<dbReference type="Gene3D" id="3.30.70.1440">
    <property type="entry name" value="Multidrug efflux transporter AcrB pore domain"/>
    <property type="match status" value="1"/>
</dbReference>
<comment type="caution">
    <text evidence="3">The sequence shown here is derived from an EMBL/GenBank/DDBJ whole genome shotgun (WGS) entry which is preliminary data.</text>
</comment>
<dbReference type="GO" id="GO:0042910">
    <property type="term" value="F:xenobiotic transmembrane transporter activity"/>
    <property type="evidence" value="ECO:0007669"/>
    <property type="project" value="TreeGrafter"/>
</dbReference>
<dbReference type="Proteomes" id="UP000005824">
    <property type="component" value="Unassembled WGS sequence"/>
</dbReference>